<dbReference type="GO" id="GO:0003676">
    <property type="term" value="F:nucleic acid binding"/>
    <property type="evidence" value="ECO:0007669"/>
    <property type="project" value="InterPro"/>
</dbReference>
<evidence type="ECO:0000313" key="2">
    <source>
        <dbReference type="EMBL" id="SPE17866.1"/>
    </source>
</evidence>
<dbReference type="Proteomes" id="UP000239735">
    <property type="component" value="Unassembled WGS sequence"/>
</dbReference>
<dbReference type="PANTHER" id="PTHR35004:SF7">
    <property type="entry name" value="INTEGRASE PROTEIN"/>
    <property type="match status" value="1"/>
</dbReference>
<dbReference type="InterPro" id="IPR001584">
    <property type="entry name" value="Integrase_cat-core"/>
</dbReference>
<proteinExistence type="predicted"/>
<dbReference type="GO" id="GO:0015074">
    <property type="term" value="P:DNA integration"/>
    <property type="evidence" value="ECO:0007669"/>
    <property type="project" value="InterPro"/>
</dbReference>
<feature type="domain" description="Integrase catalytic" evidence="1">
    <location>
        <begin position="132"/>
        <end position="296"/>
    </location>
</feature>
<dbReference type="InterPro" id="IPR036397">
    <property type="entry name" value="RNaseH_sf"/>
</dbReference>
<gene>
    <name evidence="2" type="ORF">SBA5_1120002</name>
</gene>
<dbReference type="SUPFAM" id="SSF53098">
    <property type="entry name" value="Ribonuclease H-like"/>
    <property type="match status" value="1"/>
</dbReference>
<accession>A0A2N9L3G4</accession>
<reference evidence="3" key="1">
    <citation type="submission" date="2018-02" db="EMBL/GenBank/DDBJ databases">
        <authorList>
            <person name="Hausmann B."/>
        </authorList>
    </citation>
    <scope>NUCLEOTIDE SEQUENCE [LARGE SCALE GENOMIC DNA]</scope>
    <source>
        <strain evidence="3">Peat soil MAG SbA5</strain>
    </source>
</reference>
<dbReference type="InterPro" id="IPR047656">
    <property type="entry name" value="IS481-like_transpos"/>
</dbReference>
<dbReference type="Gene3D" id="3.30.420.10">
    <property type="entry name" value="Ribonuclease H-like superfamily/Ribonuclease H"/>
    <property type="match status" value="1"/>
</dbReference>
<organism evidence="2 3">
    <name type="scientific">Candidatus Sulfuritelmatomonas gaucii</name>
    <dbReference type="NCBI Taxonomy" id="2043161"/>
    <lineage>
        <taxon>Bacteria</taxon>
        <taxon>Pseudomonadati</taxon>
        <taxon>Acidobacteriota</taxon>
        <taxon>Terriglobia</taxon>
        <taxon>Terriglobales</taxon>
        <taxon>Acidobacteriaceae</taxon>
        <taxon>Candidatus Sulfuritelmatomonas</taxon>
    </lineage>
</organism>
<dbReference type="OrthoDB" id="102807at2"/>
<dbReference type="EMBL" id="OKRB01000016">
    <property type="protein sequence ID" value="SPE17866.1"/>
    <property type="molecule type" value="Genomic_DNA"/>
</dbReference>
<dbReference type="NCBIfam" id="NF033577">
    <property type="entry name" value="transpos_IS481"/>
    <property type="match status" value="1"/>
</dbReference>
<name>A0A2N9L3G4_9BACT</name>
<sequence length="372" mass="43103">MPWKTMDVREQRVSFVVTANRGEKSLAALCQEFGISRPTGYLWLSRYRQEGLVGIAERSRRPARSPDRTAAEVEEAAVALRQRYPDWGARKLKVLLRQRGIELARSTIHRMLQRHGMIQEPGHPGLAPQRFERSAPNELWQMDFKGRLCPAEGVGPLSVLDDHSRYLLVLQRVAHPSGELVREHLQGAFRDCGVPEGMLMDHGTPWWSAQSPQGFTRLSLWLMKQGIALHWGRIRHPQTQGKVERFHGELQRALRCRPPRADLQEWLDEFRWEHNHVRPHEALGMQTPVSHWWRSERSYDPNPPAWEYPCGSWVLKVDSDGKIKLKGKHWLISRALSGERIRLVTMEPRVLVYYCRSLVRELDLGESSQPKL</sequence>
<dbReference type="AlphaFoldDB" id="A0A2N9L3G4"/>
<dbReference type="PROSITE" id="PS50994">
    <property type="entry name" value="INTEGRASE"/>
    <property type="match status" value="1"/>
</dbReference>
<dbReference type="InterPro" id="IPR012337">
    <property type="entry name" value="RNaseH-like_sf"/>
</dbReference>
<dbReference type="Pfam" id="PF13565">
    <property type="entry name" value="HTH_32"/>
    <property type="match status" value="1"/>
</dbReference>
<evidence type="ECO:0000259" key="1">
    <source>
        <dbReference type="PROSITE" id="PS50994"/>
    </source>
</evidence>
<evidence type="ECO:0000313" key="3">
    <source>
        <dbReference type="Proteomes" id="UP000239735"/>
    </source>
</evidence>
<protein>
    <recommendedName>
        <fullName evidence="1">Integrase catalytic domain-containing protein</fullName>
    </recommendedName>
</protein>
<dbReference type="PANTHER" id="PTHR35004">
    <property type="entry name" value="TRANSPOSASE RV3428C-RELATED"/>
    <property type="match status" value="1"/>
</dbReference>
<dbReference type="SUPFAM" id="SSF46689">
    <property type="entry name" value="Homeodomain-like"/>
    <property type="match status" value="1"/>
</dbReference>
<dbReference type="InterPro" id="IPR009057">
    <property type="entry name" value="Homeodomain-like_sf"/>
</dbReference>
<dbReference type="Pfam" id="PF13683">
    <property type="entry name" value="rve_3"/>
    <property type="match status" value="1"/>
</dbReference>